<evidence type="ECO:0000313" key="7">
    <source>
        <dbReference type="EMBL" id="SDH73361.1"/>
    </source>
</evidence>
<dbReference type="InterPro" id="IPR001123">
    <property type="entry name" value="LeuE-type"/>
</dbReference>
<feature type="transmembrane region" description="Helical" evidence="6">
    <location>
        <begin position="179"/>
        <end position="197"/>
    </location>
</feature>
<evidence type="ECO:0000256" key="1">
    <source>
        <dbReference type="ARBA" id="ARBA00004651"/>
    </source>
</evidence>
<comment type="subcellular location">
    <subcellularLocation>
        <location evidence="1">Cell membrane</location>
        <topology evidence="1">Multi-pass membrane protein</topology>
    </subcellularLocation>
</comment>
<evidence type="ECO:0000313" key="8">
    <source>
        <dbReference type="Proteomes" id="UP000199050"/>
    </source>
</evidence>
<reference evidence="8" key="1">
    <citation type="submission" date="2016-10" db="EMBL/GenBank/DDBJ databases">
        <authorList>
            <person name="Varghese N."/>
            <person name="Submissions S."/>
        </authorList>
    </citation>
    <scope>NUCLEOTIDE SEQUENCE [LARGE SCALE GENOMIC DNA]</scope>
    <source>
        <strain evidence="8">CGMCC 1.11012</strain>
    </source>
</reference>
<feature type="transmembrane region" description="Helical" evidence="6">
    <location>
        <begin position="39"/>
        <end position="62"/>
    </location>
</feature>
<dbReference type="OrthoDB" id="7874789at2"/>
<feature type="transmembrane region" description="Helical" evidence="6">
    <location>
        <begin position="68"/>
        <end position="89"/>
    </location>
</feature>
<evidence type="ECO:0000256" key="2">
    <source>
        <dbReference type="ARBA" id="ARBA00022475"/>
    </source>
</evidence>
<dbReference type="AlphaFoldDB" id="A0A1G8ETX8"/>
<dbReference type="Pfam" id="PF01810">
    <property type="entry name" value="LysE"/>
    <property type="match status" value="1"/>
</dbReference>
<dbReference type="RefSeq" id="WP_090711033.1">
    <property type="nucleotide sequence ID" value="NZ_CBCSKY010000010.1"/>
</dbReference>
<evidence type="ECO:0000256" key="6">
    <source>
        <dbReference type="SAM" id="Phobius"/>
    </source>
</evidence>
<evidence type="ECO:0000256" key="5">
    <source>
        <dbReference type="ARBA" id="ARBA00023136"/>
    </source>
</evidence>
<feature type="transmembrane region" description="Helical" evidence="6">
    <location>
        <begin position="109"/>
        <end position="132"/>
    </location>
</feature>
<dbReference type="PANTHER" id="PTHR30086:SF20">
    <property type="entry name" value="ARGININE EXPORTER PROTEIN ARGO-RELATED"/>
    <property type="match status" value="1"/>
</dbReference>
<dbReference type="STRING" id="1174501.SAMN05216192_10126"/>
<organism evidence="7 8">
    <name type="scientific">Paenibacillus typhae</name>
    <dbReference type="NCBI Taxonomy" id="1174501"/>
    <lineage>
        <taxon>Bacteria</taxon>
        <taxon>Bacillati</taxon>
        <taxon>Bacillota</taxon>
        <taxon>Bacilli</taxon>
        <taxon>Bacillales</taxon>
        <taxon>Paenibacillaceae</taxon>
        <taxon>Paenibacillus</taxon>
    </lineage>
</organism>
<dbReference type="GO" id="GO:0015171">
    <property type="term" value="F:amino acid transmembrane transporter activity"/>
    <property type="evidence" value="ECO:0007669"/>
    <property type="project" value="TreeGrafter"/>
</dbReference>
<sequence>MTLWPALLGGVGFGFIVAAPVGPMSLLCMNRTLRQGLSAGLATGAGIALADAFYALVTVAGFKAVGDFTAAYALPLKLLGSLFIAYLGLKAWRTAGAAAMPETARSGMLFSLLTSFLLTLANPATVLSFMALSASLGSRTGSSLFLPAGIALGSFCWWLLLALIIKGISRRLPDSFTRILSRISAAVLILFSIYGIFNALQ</sequence>
<keyword evidence="5 6" id="KW-0472">Membrane</keyword>
<dbReference type="PANTHER" id="PTHR30086">
    <property type="entry name" value="ARGININE EXPORTER PROTEIN ARGO"/>
    <property type="match status" value="1"/>
</dbReference>
<protein>
    <submittedName>
        <fullName evidence="7">Threonine/homoserine/homoserine lactone efflux protein</fullName>
    </submittedName>
</protein>
<keyword evidence="2" id="KW-1003">Cell membrane</keyword>
<accession>A0A1G8ETX8</accession>
<keyword evidence="8" id="KW-1185">Reference proteome</keyword>
<proteinExistence type="predicted"/>
<evidence type="ECO:0000256" key="4">
    <source>
        <dbReference type="ARBA" id="ARBA00022989"/>
    </source>
</evidence>
<dbReference type="EMBL" id="FNDX01000001">
    <property type="protein sequence ID" value="SDH73361.1"/>
    <property type="molecule type" value="Genomic_DNA"/>
</dbReference>
<feature type="transmembrane region" description="Helical" evidence="6">
    <location>
        <begin position="144"/>
        <end position="167"/>
    </location>
</feature>
<keyword evidence="4 6" id="KW-1133">Transmembrane helix</keyword>
<feature type="transmembrane region" description="Helical" evidence="6">
    <location>
        <begin position="6"/>
        <end position="27"/>
    </location>
</feature>
<dbReference type="Proteomes" id="UP000199050">
    <property type="component" value="Unassembled WGS sequence"/>
</dbReference>
<dbReference type="GO" id="GO:0005886">
    <property type="term" value="C:plasma membrane"/>
    <property type="evidence" value="ECO:0007669"/>
    <property type="project" value="UniProtKB-SubCell"/>
</dbReference>
<name>A0A1G8ETX8_9BACL</name>
<evidence type="ECO:0000256" key="3">
    <source>
        <dbReference type="ARBA" id="ARBA00022692"/>
    </source>
</evidence>
<keyword evidence="3 6" id="KW-0812">Transmembrane</keyword>
<gene>
    <name evidence="7" type="ORF">SAMN05216192_10126</name>
</gene>